<name>A0A7H8QAW5_9BACL</name>
<dbReference type="AlphaFoldDB" id="A0A7H8QAW5"/>
<sequence>MEFLYFPEDKSEYIPGIISVVIIFILSILIVWLLIRASRKQIKQLEEQGYPVVYHKNSEIGSSQEDKVEIPAEPKEADRKNDFERDKKS</sequence>
<feature type="transmembrane region" description="Helical" evidence="2">
    <location>
        <begin position="13"/>
        <end position="35"/>
    </location>
</feature>
<feature type="compositionally biased region" description="Basic and acidic residues" evidence="1">
    <location>
        <begin position="64"/>
        <end position="89"/>
    </location>
</feature>
<dbReference type="EMBL" id="CP051177">
    <property type="protein sequence ID" value="QKX50661.1"/>
    <property type="molecule type" value="Genomic_DNA"/>
</dbReference>
<feature type="region of interest" description="Disordered" evidence="1">
    <location>
        <begin position="61"/>
        <end position="89"/>
    </location>
</feature>
<keyword evidence="2" id="KW-0812">Transmembrane</keyword>
<dbReference type="RefSeq" id="WP_053165992.1">
    <property type="nucleotide sequence ID" value="NZ_CP051177.1"/>
</dbReference>
<evidence type="ECO:0000313" key="3">
    <source>
        <dbReference type="EMBL" id="QKX50661.1"/>
    </source>
</evidence>
<dbReference type="Proteomes" id="UP000509222">
    <property type="component" value="Chromosome"/>
</dbReference>
<protein>
    <submittedName>
        <fullName evidence="3">Uncharacterized protein</fullName>
    </submittedName>
</protein>
<proteinExistence type="predicted"/>
<reference evidence="3 4" key="1">
    <citation type="submission" date="2020-04" db="EMBL/GenBank/DDBJ databases">
        <authorList>
            <person name="Pajer P."/>
            <person name="Broz P."/>
        </authorList>
    </citation>
    <scope>NUCLEOTIDE SEQUENCE [LARGE SCALE GENOMIC DNA]</scope>
    <source>
        <strain evidence="4">NRL-ATB46093</strain>
    </source>
</reference>
<organism evidence="3 4">
    <name type="scientific">Planococcus glaciei</name>
    <dbReference type="NCBI Taxonomy" id="459472"/>
    <lineage>
        <taxon>Bacteria</taxon>
        <taxon>Bacillati</taxon>
        <taxon>Bacillota</taxon>
        <taxon>Bacilli</taxon>
        <taxon>Bacillales</taxon>
        <taxon>Caryophanaceae</taxon>
        <taxon>Planococcus</taxon>
    </lineage>
</organism>
<evidence type="ECO:0000313" key="4">
    <source>
        <dbReference type="Proteomes" id="UP000509222"/>
    </source>
</evidence>
<keyword evidence="2" id="KW-0472">Membrane</keyword>
<gene>
    <name evidence="3" type="ORF">HF394_08745</name>
</gene>
<accession>A0A7H8QAW5</accession>
<keyword evidence="4" id="KW-1185">Reference proteome</keyword>
<reference evidence="4" key="2">
    <citation type="submission" date="2020-06" db="EMBL/GenBank/DDBJ databases">
        <title>Isolation of Planomicrobium glaciei.</title>
        <authorList>
            <person name="Malisova L."/>
            <person name="Safrankova R."/>
            <person name="Jakubu V."/>
            <person name="Spanelova P."/>
        </authorList>
    </citation>
    <scope>NUCLEOTIDE SEQUENCE [LARGE SCALE GENOMIC DNA]</scope>
    <source>
        <strain evidence="4">NRL-ATB46093</strain>
    </source>
</reference>
<evidence type="ECO:0000256" key="2">
    <source>
        <dbReference type="SAM" id="Phobius"/>
    </source>
</evidence>
<evidence type="ECO:0000256" key="1">
    <source>
        <dbReference type="SAM" id="MobiDB-lite"/>
    </source>
</evidence>
<keyword evidence="2" id="KW-1133">Transmembrane helix</keyword>